<protein>
    <recommendedName>
        <fullName evidence="8">Structural maintenance of chromosomes protein</fullName>
    </recommendedName>
</protein>
<dbReference type="CDD" id="cd03272">
    <property type="entry name" value="ABC_SMC3_euk"/>
    <property type="match status" value="1"/>
</dbReference>
<dbReference type="FunFam" id="3.40.50.300:FF:000424">
    <property type="entry name" value="Structural maintenance of chromosomes 3"/>
    <property type="match status" value="1"/>
</dbReference>
<evidence type="ECO:0000256" key="7">
    <source>
        <dbReference type="ARBA" id="ARBA00023306"/>
    </source>
</evidence>
<dbReference type="PIRSF" id="PIRSF005719">
    <property type="entry name" value="SMC"/>
    <property type="match status" value="1"/>
</dbReference>
<comment type="similarity">
    <text evidence="2">Belongs to the SMC family. SMC3 subfamily.</text>
</comment>
<dbReference type="GO" id="GO:0016887">
    <property type="term" value="F:ATP hydrolysis activity"/>
    <property type="evidence" value="ECO:0007669"/>
    <property type="project" value="InterPro"/>
</dbReference>
<evidence type="ECO:0000256" key="1">
    <source>
        <dbReference type="ARBA" id="ARBA00004123"/>
    </source>
</evidence>
<evidence type="ECO:0000256" key="5">
    <source>
        <dbReference type="ARBA" id="ARBA00023054"/>
    </source>
</evidence>
<keyword evidence="3" id="KW-0132">Cell division</keyword>
<keyword evidence="4" id="KW-0498">Mitosis</keyword>
<evidence type="ECO:0000256" key="8">
    <source>
        <dbReference type="PIRNR" id="PIRNR005719"/>
    </source>
</evidence>
<dbReference type="Gene3D" id="3.40.50.300">
    <property type="entry name" value="P-loop containing nucleotide triphosphate hydrolases"/>
    <property type="match status" value="2"/>
</dbReference>
<dbReference type="InterPro" id="IPR010935">
    <property type="entry name" value="SMC_hinge"/>
</dbReference>
<evidence type="ECO:0000256" key="9">
    <source>
        <dbReference type="SAM" id="Coils"/>
    </source>
</evidence>
<evidence type="ECO:0000256" key="4">
    <source>
        <dbReference type="ARBA" id="ARBA00022776"/>
    </source>
</evidence>
<dbReference type="Gene3D" id="3.30.70.1620">
    <property type="match status" value="1"/>
</dbReference>
<dbReference type="GO" id="GO:0051301">
    <property type="term" value="P:cell division"/>
    <property type="evidence" value="ECO:0007669"/>
    <property type="project" value="UniProtKB-KW"/>
</dbReference>
<evidence type="ECO:0000259" key="10">
    <source>
        <dbReference type="SMART" id="SM00968"/>
    </source>
</evidence>
<sequence length="1215" mass="132514">MYIQQVIIEGFKSYKDQTSTELFSNNINVVVGANGAGKSNFFHAIRFVLNDLFTTLRQEDRERLLHEGAGNAVTSAYVELVFDNSDGRLPIDSREVRLRRSIGLKKDEYQLNKRVVTKAHVMSLLETAGFSRANPYYVVQQGKIMAMANMKDGERLELLKEIGGTRVYEERRRESEKLMAECETKRETIQGLVDQLDAKLAELAAEQSELESFQAADQRRRDLEFALLHRERAERGGAWDGAAEACAARAAAVAAARDAVRDAEERVREGEAREGATAARAAELAARRAVVEAEKAEALQRRAALELDVRELERGIAGTKAEQAELNKGLDLVSSDIRIKRAELASLDARLAGAVEEEGAAAAALAGREARQQALFAKQGQRARYATAAERDEALTKEIRALEGALTTKHETQAAAERQAAACATEAEALEEEVEAARSGLADLERDLAATAGRVHALSQRRDAAVNRQKELWGAEAELDGSWRLKAEELARVSRVLEAATPRDLVRGLEAVERLVREHGIRGVHGTLLDLFDIDAHPGHATAVEVTAGNNLFYVVVDDDGVATQLTQLLTSQRAGRATFMPLNRLRATEAPRPDQYGDAVAPLLDFLSFDPALRPAMLQVFGKTLVCRDLAAAARVARETDVACVTMDGDVADRRGALRGGFTDARRSRVAAAREKRRLGAELGALDAELAGVRGRLAQAQQDIALAGEALGREQAQQSHIQSSIAPARTALRALRSRLEAAQAAAAAQLRAVAEVRATCAELERRCAALAAELGQPLAARLGKAEAAELAALAPEVAALQKGLAAARSRRLALESEAEGLRQTIAGDLLRHQQDLEDRLAGRTLAVDEPTLEARRTALATVEAELARTYADEKAVADELELLEKESAGGTALEAAREALSRALLALEDVQLNEQEAQAKRGALEAKLGDLDDRMRLLRPVSADAVEVHATTSLSALRAQLGKMNAELHSKYRPANRLALEQHQGFREQRDELVRRKEDNDEGERKIRQLISTLDMRKDEALERTFKGVAKNFRDIFATLVPGGRGEVVMQKRVPGFGNEENIDPEAGKPSTGLDRYVGVRVKVAFGAGGETMSLRQLSGGQKTLVALTLIFAIQRCDPAPFYLFDEIDAALDPQYRTVVADLLRAQSRDVHQRAQFIVTTFHPQLVAVADRVYAVSHSNRVSRVDLIRHEEAMGFLKAQGDTAGEAREVSLVA</sequence>
<dbReference type="Pfam" id="PF02463">
    <property type="entry name" value="SMC_N"/>
    <property type="match status" value="1"/>
</dbReference>
<dbReference type="InterPro" id="IPR027417">
    <property type="entry name" value="P-loop_NTPase"/>
</dbReference>
<dbReference type="Pfam" id="PF06470">
    <property type="entry name" value="SMC_hinge"/>
    <property type="match status" value="1"/>
</dbReference>
<feature type="domain" description="SMC hinge" evidence="10">
    <location>
        <begin position="522"/>
        <end position="638"/>
    </location>
</feature>
<dbReference type="EMBL" id="GDKF01003092">
    <property type="protein sequence ID" value="JAT75530.1"/>
    <property type="molecule type" value="Transcribed_RNA"/>
</dbReference>
<evidence type="ECO:0000256" key="2">
    <source>
        <dbReference type="ARBA" id="ARBA00005917"/>
    </source>
</evidence>
<dbReference type="GO" id="GO:0005694">
    <property type="term" value="C:chromosome"/>
    <property type="evidence" value="ECO:0007669"/>
    <property type="project" value="InterPro"/>
</dbReference>
<evidence type="ECO:0000313" key="11">
    <source>
        <dbReference type="EMBL" id="JAT75530.1"/>
    </source>
</evidence>
<feature type="coiled-coil region" evidence="9">
    <location>
        <begin position="894"/>
        <end position="928"/>
    </location>
</feature>
<dbReference type="PANTHER" id="PTHR43977">
    <property type="entry name" value="STRUCTURAL MAINTENANCE OF CHROMOSOMES PROTEIN 3"/>
    <property type="match status" value="1"/>
</dbReference>
<keyword evidence="5 9" id="KW-0175">Coiled coil</keyword>
<dbReference type="SUPFAM" id="SSF52540">
    <property type="entry name" value="P-loop containing nucleoside triphosphate hydrolases"/>
    <property type="match status" value="1"/>
</dbReference>
<keyword evidence="7" id="KW-0131">Cell cycle</keyword>
<feature type="coiled-coil region" evidence="9">
    <location>
        <begin position="253"/>
        <end position="322"/>
    </location>
</feature>
<organism evidence="11">
    <name type="scientific">Auxenochlorella protothecoides</name>
    <name type="common">Green microalga</name>
    <name type="synonym">Chlorella protothecoides</name>
    <dbReference type="NCBI Taxonomy" id="3075"/>
    <lineage>
        <taxon>Eukaryota</taxon>
        <taxon>Viridiplantae</taxon>
        <taxon>Chlorophyta</taxon>
        <taxon>core chlorophytes</taxon>
        <taxon>Trebouxiophyceae</taxon>
        <taxon>Chlorellales</taxon>
        <taxon>Chlorellaceae</taxon>
        <taxon>Auxenochlorella</taxon>
    </lineage>
</organism>
<keyword evidence="6 8" id="KW-0539">Nucleus</keyword>
<feature type="coiled-coil region" evidence="9">
    <location>
        <begin position="186"/>
        <end position="216"/>
    </location>
</feature>
<dbReference type="InterPro" id="IPR041741">
    <property type="entry name" value="SMC3_ABC_euk"/>
</dbReference>
<dbReference type="GO" id="GO:0005634">
    <property type="term" value="C:nucleus"/>
    <property type="evidence" value="ECO:0007669"/>
    <property type="project" value="UniProtKB-SubCell"/>
</dbReference>
<comment type="subcellular location">
    <subcellularLocation>
        <location evidence="1 8">Nucleus</location>
    </subcellularLocation>
</comment>
<accession>A0A1D2A8J3</accession>
<name>A0A1D2A8J3_AUXPR</name>
<dbReference type="GO" id="GO:0051276">
    <property type="term" value="P:chromosome organization"/>
    <property type="evidence" value="ECO:0007669"/>
    <property type="project" value="InterPro"/>
</dbReference>
<dbReference type="SUPFAM" id="SSF75553">
    <property type="entry name" value="Smc hinge domain"/>
    <property type="match status" value="1"/>
</dbReference>
<proteinExistence type="inferred from homology"/>
<feature type="coiled-coil region" evidence="9">
    <location>
        <begin position="733"/>
        <end position="774"/>
    </location>
</feature>
<dbReference type="InterPro" id="IPR024704">
    <property type="entry name" value="SMC"/>
</dbReference>
<dbReference type="AlphaFoldDB" id="A0A1D2A8J3"/>
<gene>
    <name evidence="11" type="ORF">g.24058</name>
</gene>
<reference evidence="11" key="1">
    <citation type="submission" date="2015-08" db="EMBL/GenBank/DDBJ databases">
        <authorList>
            <person name="Babu N.S."/>
            <person name="Beckwith C.J."/>
            <person name="Beseler K.G."/>
            <person name="Brison A."/>
            <person name="Carone J.V."/>
            <person name="Caskin T.P."/>
            <person name="Diamond M."/>
            <person name="Durham M.E."/>
            <person name="Foxe J.M."/>
            <person name="Go M."/>
            <person name="Henderson B.A."/>
            <person name="Jones I.B."/>
            <person name="McGettigan J.A."/>
            <person name="Micheletti S.J."/>
            <person name="Nasrallah M.E."/>
            <person name="Ortiz D."/>
            <person name="Piller C.R."/>
            <person name="Privatt S.R."/>
            <person name="Schneider S.L."/>
            <person name="Sharp S."/>
            <person name="Smith T.C."/>
            <person name="Stanton J.D."/>
            <person name="Ullery H.E."/>
            <person name="Wilson R.J."/>
            <person name="Serrano M.G."/>
            <person name="Buck G."/>
            <person name="Lee V."/>
            <person name="Wang Y."/>
            <person name="Carvalho R."/>
            <person name="Voegtly L."/>
            <person name="Shi R."/>
            <person name="Duckworth R."/>
            <person name="Johnson A."/>
            <person name="Loviza R."/>
            <person name="Walstead R."/>
            <person name="Shah Z."/>
            <person name="Kiflezghi M."/>
            <person name="Wade K."/>
            <person name="Ball S.L."/>
            <person name="Bradley K.W."/>
            <person name="Asai D.J."/>
            <person name="Bowman C.A."/>
            <person name="Russell D.A."/>
            <person name="Pope W.H."/>
            <person name="Jacobs-Sera D."/>
            <person name="Hendrix R.W."/>
            <person name="Hatfull G.F."/>
        </authorList>
    </citation>
    <scope>NUCLEOTIDE SEQUENCE</scope>
</reference>
<dbReference type="GO" id="GO:0005524">
    <property type="term" value="F:ATP binding"/>
    <property type="evidence" value="ECO:0007669"/>
    <property type="project" value="InterPro"/>
</dbReference>
<dbReference type="Gene3D" id="1.20.1060.20">
    <property type="match status" value="1"/>
</dbReference>
<evidence type="ECO:0000256" key="3">
    <source>
        <dbReference type="ARBA" id="ARBA00022618"/>
    </source>
</evidence>
<dbReference type="InterPro" id="IPR003395">
    <property type="entry name" value="RecF/RecN/SMC_N"/>
</dbReference>
<evidence type="ECO:0000256" key="6">
    <source>
        <dbReference type="ARBA" id="ARBA00023242"/>
    </source>
</evidence>
<dbReference type="SMART" id="SM00968">
    <property type="entry name" value="SMC_hinge"/>
    <property type="match status" value="1"/>
</dbReference>
<dbReference type="InterPro" id="IPR036277">
    <property type="entry name" value="SMC_hinge_sf"/>
</dbReference>
<feature type="coiled-coil region" evidence="9">
    <location>
        <begin position="413"/>
        <end position="461"/>
    </location>
</feature>